<comment type="caution">
    <text evidence="1">The sequence shown here is derived from an EMBL/GenBank/DDBJ whole genome shotgun (WGS) entry which is preliminary data.</text>
</comment>
<protein>
    <recommendedName>
        <fullName evidence="3">HTH cro/C1-type domain-containing protein</fullName>
    </recommendedName>
</protein>
<name>A0ABS9CHY3_9BACT</name>
<proteinExistence type="predicted"/>
<organism evidence="1 2">
    <name type="scientific">Xylanibacter brevis</name>
    <dbReference type="NCBI Taxonomy" id="83231"/>
    <lineage>
        <taxon>Bacteria</taxon>
        <taxon>Pseudomonadati</taxon>
        <taxon>Bacteroidota</taxon>
        <taxon>Bacteroidia</taxon>
        <taxon>Bacteroidales</taxon>
        <taxon>Prevotellaceae</taxon>
        <taxon>Xylanibacter</taxon>
    </lineage>
</organism>
<reference evidence="1 2" key="1">
    <citation type="submission" date="2020-12" db="EMBL/GenBank/DDBJ databases">
        <title>Whole genome sequences of gut porcine anaerobes.</title>
        <authorList>
            <person name="Kubasova T."/>
            <person name="Jahodarova E."/>
            <person name="Rychlik I."/>
        </authorList>
    </citation>
    <scope>NUCLEOTIDE SEQUENCE [LARGE SCALE GENOMIC DNA]</scope>
    <source>
        <strain evidence="1 2">An925</strain>
    </source>
</reference>
<evidence type="ECO:0008006" key="3">
    <source>
        <dbReference type="Google" id="ProtNLM"/>
    </source>
</evidence>
<dbReference type="RefSeq" id="WP_301638290.1">
    <property type="nucleotide sequence ID" value="NZ_JADYTN010000018.1"/>
</dbReference>
<sequence>MTTDNEQTTGMGVAQRFVKAAEELHLSGGRLYRDGIVANEQVLSKIKNGWQKPQKKSIELLCKKYNINAAWLYTGEGDMFLAGIKPFEQHVRSENERLFYNTDFELCLSNDGQPITTGCVIPISLPMAGDFDFMCINNDKSLAPIIMPGDVIALKKLATWKTYIPGDFICVVVTSEYKVLRKVSVTQPDEQSINFTQMVDGTPVESSIPKDIIVEIYKVVGNYRRQ</sequence>
<gene>
    <name evidence="1" type="ORF">I6E12_08630</name>
</gene>
<evidence type="ECO:0000313" key="2">
    <source>
        <dbReference type="Proteomes" id="UP001200470"/>
    </source>
</evidence>
<accession>A0ABS9CHY3</accession>
<dbReference type="EMBL" id="JADYTN010000018">
    <property type="protein sequence ID" value="MCF2564175.1"/>
    <property type="molecule type" value="Genomic_DNA"/>
</dbReference>
<dbReference type="Proteomes" id="UP001200470">
    <property type="component" value="Unassembled WGS sequence"/>
</dbReference>
<evidence type="ECO:0000313" key="1">
    <source>
        <dbReference type="EMBL" id="MCF2564175.1"/>
    </source>
</evidence>
<keyword evidence="2" id="KW-1185">Reference proteome</keyword>